<dbReference type="AlphaFoldDB" id="A0A7X9E7T4"/>
<proteinExistence type="predicted"/>
<dbReference type="EMBL" id="JAAZNV010000014">
    <property type="protein sequence ID" value="NMB91984.1"/>
    <property type="molecule type" value="Genomic_DNA"/>
</dbReference>
<comment type="caution">
    <text evidence="2">The sequence shown here is derived from an EMBL/GenBank/DDBJ whole genome shotgun (WGS) entry which is preliminary data.</text>
</comment>
<gene>
    <name evidence="2" type="ORF">GYA37_04055</name>
</gene>
<name>A0A7X9E7T4_UNCKA</name>
<keyword evidence="1" id="KW-1133">Transmembrane helix</keyword>
<feature type="transmembrane region" description="Helical" evidence="1">
    <location>
        <begin position="35"/>
        <end position="55"/>
    </location>
</feature>
<accession>A0A7X9E7T4</accession>
<evidence type="ECO:0000313" key="3">
    <source>
        <dbReference type="Proteomes" id="UP000590542"/>
    </source>
</evidence>
<protein>
    <recommendedName>
        <fullName evidence="4">DUF4157 domain-containing protein</fullName>
    </recommendedName>
</protein>
<keyword evidence="1" id="KW-0812">Transmembrane</keyword>
<feature type="transmembrane region" description="Helical" evidence="1">
    <location>
        <begin position="62"/>
        <end position="83"/>
    </location>
</feature>
<feature type="transmembrane region" description="Helical" evidence="1">
    <location>
        <begin position="7"/>
        <end position="29"/>
    </location>
</feature>
<evidence type="ECO:0008006" key="4">
    <source>
        <dbReference type="Google" id="ProtNLM"/>
    </source>
</evidence>
<keyword evidence="1" id="KW-0472">Membrane</keyword>
<evidence type="ECO:0000313" key="2">
    <source>
        <dbReference type="EMBL" id="NMB91984.1"/>
    </source>
</evidence>
<organism evidence="2 3">
    <name type="scientific">candidate division WWE3 bacterium</name>
    <dbReference type="NCBI Taxonomy" id="2053526"/>
    <lineage>
        <taxon>Bacteria</taxon>
        <taxon>Katanobacteria</taxon>
    </lineage>
</organism>
<sequence length="280" mass="32750">MKKTLTLCLYWLAFFVLSSVITIVSIIVFSFSEKLTMNLTIILALVFVCITFWVVGKGKLSLKYIVMYFISTFIAFQYVLLALTPNHSFLPEKTLIKLGIVERYDFYSRCPSFNNYKDALFYFGDRIDGSVISIHTYGYVPFPKVLLARASTWGNYIYVHKDYACNKIKTAVYVHELTHVWQYQDGQGFGLAWIPKWINYYWLYFTNVEALYNNGNENNLRDDIANGKTFREYNLEQQAMLVQDYYTGTMINRSILHNKTILIGEIINPIFHFNLKTINE</sequence>
<reference evidence="2 3" key="1">
    <citation type="journal article" date="2020" name="Biotechnol. Biofuels">
        <title>New insights from the biogas microbiome by comprehensive genome-resolved metagenomics of nearly 1600 species originating from multiple anaerobic digesters.</title>
        <authorList>
            <person name="Campanaro S."/>
            <person name="Treu L."/>
            <person name="Rodriguez-R L.M."/>
            <person name="Kovalovszki A."/>
            <person name="Ziels R.M."/>
            <person name="Maus I."/>
            <person name="Zhu X."/>
            <person name="Kougias P.G."/>
            <person name="Basile A."/>
            <person name="Luo G."/>
            <person name="Schluter A."/>
            <person name="Konstantinidis K.T."/>
            <person name="Angelidaki I."/>
        </authorList>
    </citation>
    <scope>NUCLEOTIDE SEQUENCE [LARGE SCALE GENOMIC DNA]</scope>
    <source>
        <strain evidence="2">AS27yjCOA_202</strain>
    </source>
</reference>
<dbReference type="Proteomes" id="UP000590542">
    <property type="component" value="Unassembled WGS sequence"/>
</dbReference>
<evidence type="ECO:0000256" key="1">
    <source>
        <dbReference type="SAM" id="Phobius"/>
    </source>
</evidence>